<keyword evidence="3" id="KW-1185">Reference proteome</keyword>
<dbReference type="HOGENOM" id="CLU_037162_3_1_10"/>
<dbReference type="PROSITE" id="PS51462">
    <property type="entry name" value="NUDIX"/>
    <property type="match status" value="1"/>
</dbReference>
<dbReference type="PANTHER" id="PTHR43736">
    <property type="entry name" value="ADP-RIBOSE PYROPHOSPHATASE"/>
    <property type="match status" value="1"/>
</dbReference>
<dbReference type="PANTHER" id="PTHR43736:SF4">
    <property type="entry name" value="SLR1690 PROTEIN"/>
    <property type="match status" value="1"/>
</dbReference>
<evidence type="ECO:0000259" key="1">
    <source>
        <dbReference type="PROSITE" id="PS51462"/>
    </source>
</evidence>
<dbReference type="eggNOG" id="COG1051">
    <property type="taxonomic scope" value="Bacteria"/>
</dbReference>
<proteinExistence type="predicted"/>
<organism evidence="2 3">
    <name type="scientific">Melioribacter roseus (strain DSM 23840 / JCM 17771 / VKM B-2668 / P3M-2)</name>
    <dbReference type="NCBI Taxonomy" id="1191523"/>
    <lineage>
        <taxon>Bacteria</taxon>
        <taxon>Pseudomonadati</taxon>
        <taxon>Ignavibacteriota</taxon>
        <taxon>Ignavibacteria</taxon>
        <taxon>Ignavibacteriales</taxon>
        <taxon>Melioribacteraceae</taxon>
        <taxon>Melioribacter</taxon>
    </lineage>
</organism>
<dbReference type="InterPro" id="IPR036390">
    <property type="entry name" value="WH_DNA-bd_sf"/>
</dbReference>
<dbReference type="RefSeq" id="WP_014856694.1">
    <property type="nucleotide sequence ID" value="NC_018178.1"/>
</dbReference>
<dbReference type="AlphaFoldDB" id="I6YXF3"/>
<reference evidence="2 3" key="1">
    <citation type="journal article" date="2013" name="PLoS ONE">
        <title>Genomic analysis of Melioribacter roseus, facultatively anaerobic organotrophic bacterium representing a novel deep lineage within Bacteriodetes/Chlorobi group.</title>
        <authorList>
            <person name="Kadnikov V.V."/>
            <person name="Mardanov A.V."/>
            <person name="Podosokorskaya O.A."/>
            <person name="Gavrilov S.N."/>
            <person name="Kublanov I.V."/>
            <person name="Beletsky A.V."/>
            <person name="Bonch-Osmolovskaya E.A."/>
            <person name="Ravin N.V."/>
        </authorList>
    </citation>
    <scope>NUCLEOTIDE SEQUENCE [LARGE SCALE GENOMIC DNA]</scope>
    <source>
        <strain evidence="3">JCM 17771 / P3M-2</strain>
    </source>
</reference>
<dbReference type="InterPro" id="IPR000086">
    <property type="entry name" value="NUDIX_hydrolase_dom"/>
</dbReference>
<dbReference type="OrthoDB" id="9786141at2"/>
<feature type="domain" description="Nudix hydrolase" evidence="1">
    <location>
        <begin position="9"/>
        <end position="141"/>
    </location>
</feature>
<dbReference type="InterPro" id="IPR036388">
    <property type="entry name" value="WH-like_DNA-bd_sf"/>
</dbReference>
<dbReference type="Proteomes" id="UP000009011">
    <property type="component" value="Chromosome"/>
</dbReference>
<dbReference type="PATRIC" id="fig|1191523.3.peg.2146"/>
<dbReference type="InterPro" id="IPR015797">
    <property type="entry name" value="NUDIX_hydrolase-like_dom_sf"/>
</dbReference>
<evidence type="ECO:0000313" key="3">
    <source>
        <dbReference type="Proteomes" id="UP000009011"/>
    </source>
</evidence>
<accession>I6YXF3</accession>
<name>I6YXF3_MELRP</name>
<dbReference type="Gene3D" id="1.10.10.10">
    <property type="entry name" value="Winged helix-like DNA-binding domain superfamily/Winged helix DNA-binding domain"/>
    <property type="match status" value="1"/>
</dbReference>
<sequence length="229" mass="27190">MSHILKDVIKNISIDCVIFGFENSEMEVLLVKRAIKPAKERWALPGGFIKKDELIEAAAQRILKETTGLDNIYLEEFKIFDKVDRYPLRRVFTLGHYALVKPEQYVLSTGADTSEAKWFKLDELPELPFDHLDIIREAMEKLRARIRYRPIGFELLPEKFTLPQLQTLYEVILGKKLDKRNFRKKLMKMNLVKKLKEKDKNSTRRPAYLYRFDKRTYEKLKKNGFNFEL</sequence>
<dbReference type="GO" id="GO:0016787">
    <property type="term" value="F:hydrolase activity"/>
    <property type="evidence" value="ECO:0007669"/>
    <property type="project" value="UniProtKB-KW"/>
</dbReference>
<dbReference type="EMBL" id="CP003557">
    <property type="protein sequence ID" value="AFN75262.1"/>
    <property type="molecule type" value="Genomic_DNA"/>
</dbReference>
<dbReference type="SUPFAM" id="SSF55811">
    <property type="entry name" value="Nudix"/>
    <property type="match status" value="1"/>
</dbReference>
<gene>
    <name evidence="2" type="ordered locus">MROS_2030</name>
</gene>
<dbReference type="STRING" id="1191523.MROS_2030"/>
<dbReference type="Gene3D" id="3.90.79.10">
    <property type="entry name" value="Nucleoside Triphosphate Pyrophosphohydrolase"/>
    <property type="match status" value="1"/>
</dbReference>
<dbReference type="Pfam" id="PF00293">
    <property type="entry name" value="NUDIX"/>
    <property type="match status" value="1"/>
</dbReference>
<keyword evidence="2" id="KW-0378">Hydrolase</keyword>
<dbReference type="Pfam" id="PF21906">
    <property type="entry name" value="WHD_NrtR"/>
    <property type="match status" value="1"/>
</dbReference>
<dbReference type="SUPFAM" id="SSF46785">
    <property type="entry name" value="Winged helix' DNA-binding domain"/>
    <property type="match status" value="1"/>
</dbReference>
<dbReference type="InterPro" id="IPR054105">
    <property type="entry name" value="WHD_NrtR"/>
</dbReference>
<dbReference type="KEGG" id="mro:MROS_2030"/>
<evidence type="ECO:0000313" key="2">
    <source>
        <dbReference type="EMBL" id="AFN75262.1"/>
    </source>
</evidence>
<dbReference type="CDD" id="cd18873">
    <property type="entry name" value="NUDIX_NadM_like"/>
    <property type="match status" value="1"/>
</dbReference>
<protein>
    <submittedName>
        <fullName evidence="2">NUDIX hydrolase</fullName>
    </submittedName>
</protein>